<reference evidence="1 2" key="2">
    <citation type="journal article" date="2014" name="PLoS ONE">
        <title>Evolution of mitochondria reconstructed from the energy metabolism of living bacteria.</title>
        <authorList>
            <person name="Degli Esposti M."/>
            <person name="Chouaia B."/>
            <person name="Comandatore F."/>
            <person name="Crotti E."/>
            <person name="Sassera D."/>
            <person name="Lievens P.M."/>
            <person name="Daffonchio D."/>
            <person name="Bandi C."/>
        </authorList>
    </citation>
    <scope>NUCLEOTIDE SEQUENCE [LARGE SCALE GENOMIC DNA]</scope>
    <source>
        <strain evidence="1 2">SF2.1</strain>
    </source>
</reference>
<proteinExistence type="predicted"/>
<accession>A0A060QHB9</accession>
<reference evidence="1 2" key="1">
    <citation type="journal article" date="2014" name="Genome Biol. Evol.">
        <title>Acetic acid bacteria genomes reveal functional traits for adaptation to life in insect guts.</title>
        <authorList>
            <person name="Chouaia B."/>
            <person name="Gaiarsa S."/>
            <person name="Crotti E."/>
            <person name="Comandatore F."/>
            <person name="Degli Esposti M."/>
            <person name="Ricci I."/>
            <person name="Alma A."/>
            <person name="Favia G."/>
            <person name="Bandi C."/>
            <person name="Daffonchio D."/>
        </authorList>
    </citation>
    <scope>NUCLEOTIDE SEQUENCE [LARGE SCALE GENOMIC DNA]</scope>
    <source>
        <strain evidence="1 2">SF2.1</strain>
    </source>
</reference>
<dbReference type="Proteomes" id="UP000027583">
    <property type="component" value="Unassembled WGS sequence"/>
</dbReference>
<sequence>MSCHVLSLGAVAIALFHDELAGFIHQQGTEGMIARKAGPVGDLKGLTKKR</sequence>
<dbReference type="AlphaFoldDB" id="A0A060QHB9"/>
<name>A0A060QHB9_9PROT</name>
<evidence type="ECO:0000313" key="1">
    <source>
        <dbReference type="EMBL" id="CDG40335.1"/>
    </source>
</evidence>
<comment type="caution">
    <text evidence="1">The sequence shown here is derived from an EMBL/GenBank/DDBJ whole genome shotgun (WGS) entry which is preliminary data.</text>
</comment>
<gene>
    <name evidence="1" type="ORF">ASAP_2290</name>
</gene>
<organism evidence="1 2">
    <name type="scientific">Asaia bogorensis</name>
    <dbReference type="NCBI Taxonomy" id="91915"/>
    <lineage>
        <taxon>Bacteria</taxon>
        <taxon>Pseudomonadati</taxon>
        <taxon>Pseudomonadota</taxon>
        <taxon>Alphaproteobacteria</taxon>
        <taxon>Acetobacterales</taxon>
        <taxon>Acetobacteraceae</taxon>
        <taxon>Asaia</taxon>
    </lineage>
</organism>
<dbReference type="EMBL" id="CBLX010000016">
    <property type="protein sequence ID" value="CDG40335.1"/>
    <property type="molecule type" value="Genomic_DNA"/>
</dbReference>
<protein>
    <submittedName>
        <fullName evidence="1">Uncharacterized protein</fullName>
    </submittedName>
</protein>
<evidence type="ECO:0000313" key="2">
    <source>
        <dbReference type="Proteomes" id="UP000027583"/>
    </source>
</evidence>